<name>A0ABX7CQY5_SPHMU</name>
<feature type="transmembrane region" description="Helical" evidence="1">
    <location>
        <begin position="38"/>
        <end position="57"/>
    </location>
</feature>
<evidence type="ECO:0000313" key="2">
    <source>
        <dbReference type="EMBL" id="QQT54462.1"/>
    </source>
</evidence>
<keyword evidence="1" id="KW-0812">Transmembrane</keyword>
<evidence type="ECO:0000313" key="3">
    <source>
        <dbReference type="Proteomes" id="UP000595498"/>
    </source>
</evidence>
<accession>A0ABX7CQY5</accession>
<evidence type="ECO:0000256" key="1">
    <source>
        <dbReference type="SAM" id="Phobius"/>
    </source>
</evidence>
<gene>
    <name evidence="2" type="ORF">I6I98_04175</name>
</gene>
<sequence length="147" mass="16599">MKINLSQRTLIFYGVLAPFIIFGSLYNLLGIISGTSTVISFGAFALFGFVLLPALLVSTYRQNRCTLFSDRISIGKKEYVFDSYAVSIVEKYLPLKERPLFSLFRTQYANLIIREKSSGQIVLNKDLDISLQTINKMKAILSVQINN</sequence>
<reference evidence="2 3" key="1">
    <citation type="submission" date="2021-01" db="EMBL/GenBank/DDBJ databases">
        <title>FDA dAtabase for Regulatory Grade micrObial Sequences (FDA-ARGOS): Supporting development and validation of Infectious Disease Dx tests.</title>
        <authorList>
            <person name="Sproer C."/>
            <person name="Gronow S."/>
            <person name="Severitt S."/>
            <person name="Schroder I."/>
            <person name="Tallon L."/>
            <person name="Sadzewicz L."/>
            <person name="Zhao X."/>
            <person name="Boylan J."/>
            <person name="Ott S."/>
            <person name="Bowen H."/>
            <person name="Vavikolanu K."/>
            <person name="Mehta A."/>
            <person name="Aluvathingal J."/>
            <person name="Nadendla S."/>
            <person name="Lowell S."/>
            <person name="Myers T."/>
            <person name="Yan Y."/>
            <person name="Sichtig H."/>
        </authorList>
    </citation>
    <scope>NUCLEOTIDE SEQUENCE [LARGE SCALE GENOMIC DNA]</scope>
    <source>
        <strain evidence="2 3">FDAARGOS_1141</strain>
    </source>
</reference>
<organism evidence="2 3">
    <name type="scientific">Sphingobacterium multivorum</name>
    <dbReference type="NCBI Taxonomy" id="28454"/>
    <lineage>
        <taxon>Bacteria</taxon>
        <taxon>Pseudomonadati</taxon>
        <taxon>Bacteroidota</taxon>
        <taxon>Sphingobacteriia</taxon>
        <taxon>Sphingobacteriales</taxon>
        <taxon>Sphingobacteriaceae</taxon>
        <taxon>Sphingobacterium</taxon>
    </lineage>
</organism>
<dbReference type="Proteomes" id="UP000595498">
    <property type="component" value="Chromosome"/>
</dbReference>
<protein>
    <recommendedName>
        <fullName evidence="4">PH domain-containing protein</fullName>
    </recommendedName>
</protein>
<evidence type="ECO:0008006" key="4">
    <source>
        <dbReference type="Google" id="ProtNLM"/>
    </source>
</evidence>
<proteinExistence type="predicted"/>
<keyword evidence="1" id="KW-1133">Transmembrane helix</keyword>
<keyword evidence="3" id="KW-1185">Reference proteome</keyword>
<feature type="transmembrane region" description="Helical" evidence="1">
    <location>
        <begin position="12"/>
        <end position="32"/>
    </location>
</feature>
<dbReference type="EMBL" id="CP068224">
    <property type="protein sequence ID" value="QQT54462.1"/>
    <property type="molecule type" value="Genomic_DNA"/>
</dbReference>
<keyword evidence="1" id="KW-0472">Membrane</keyword>